<keyword evidence="7" id="KW-0539">Nucleus</keyword>
<keyword evidence="5" id="KW-0862">Zinc</keyword>
<dbReference type="Pfam" id="PF00096">
    <property type="entry name" value="zf-C2H2"/>
    <property type="match status" value="3"/>
</dbReference>
<dbReference type="GO" id="GO:0006357">
    <property type="term" value="P:regulation of transcription by RNA polymerase II"/>
    <property type="evidence" value="ECO:0007669"/>
    <property type="project" value="TreeGrafter"/>
</dbReference>
<feature type="region of interest" description="Disordered" evidence="9">
    <location>
        <begin position="114"/>
        <end position="153"/>
    </location>
</feature>
<evidence type="ECO:0000256" key="7">
    <source>
        <dbReference type="ARBA" id="ARBA00023242"/>
    </source>
</evidence>
<evidence type="ECO:0000256" key="8">
    <source>
        <dbReference type="PROSITE-ProRule" id="PRU00042"/>
    </source>
</evidence>
<dbReference type="EMBL" id="LNIX01000011">
    <property type="protein sequence ID" value="OXA48840.1"/>
    <property type="molecule type" value="Genomic_DNA"/>
</dbReference>
<dbReference type="AlphaFoldDB" id="A0A226DUU8"/>
<feature type="domain" description="C2H2-type" evidence="10">
    <location>
        <begin position="247"/>
        <end position="275"/>
    </location>
</feature>
<dbReference type="PROSITE" id="PS00028">
    <property type="entry name" value="ZINC_FINGER_C2H2_1"/>
    <property type="match status" value="5"/>
</dbReference>
<dbReference type="GO" id="GO:0000978">
    <property type="term" value="F:RNA polymerase II cis-regulatory region sequence-specific DNA binding"/>
    <property type="evidence" value="ECO:0007669"/>
    <property type="project" value="TreeGrafter"/>
</dbReference>
<feature type="region of interest" description="Disordered" evidence="9">
    <location>
        <begin position="496"/>
        <end position="547"/>
    </location>
</feature>
<sequence length="547" mass="61582">MTSVNTLLCGNCCSVNTPGNLVSSILLQNEYEVDGATTTTISISNGLSFLFSYWVGVSVDDKATDLHFCPECAHIFRELHRISVQFLKLSGTETQVAKRLAELRKAHKIRSSPTYTKAHAKKKVTRGQRLDLRYHPTNPTDANEENIQIKKDPDDNLDLLIKEEEDDLIHHYPEDPPDFDDDGASETHAYGEIHVKTEDDDEASEVDDFAIDPLKFSGDESSSGDDDNDSEPDNAEPDTAPATPNPLQCSVCFKTFSSQETRDRHFRHQHDESFTPLPCPADNCDLTFKRGEHLRTHLTNYHPGMPCPPVKGRPACKWTEGASSSKVPCRVAEVPLKMQRNAKGSQEAKAKSESTRVRIKKPCPICGKQFNSNFLNTHIRTHSDERKHLCTTCGKLFRTSRYLSLHIQHVHIREKKYHCDTCGKGFVRNYEFKDHVKRLHGNLEKSLVCETCGKTFRTLAGLRQHRQIHYDKDTFECPICHEFTSNSKANISAHVRRVHEGRKKAKRSGRGRPPDDERRVANSGRGDEGGSQNSSEQGYPASSSSLI</sequence>
<proteinExistence type="predicted"/>
<gene>
    <name evidence="11" type="ORF">Fcan01_16747</name>
</gene>
<dbReference type="InterPro" id="IPR050589">
    <property type="entry name" value="Ikaros_C2H2-ZF"/>
</dbReference>
<keyword evidence="2" id="KW-0479">Metal-binding</keyword>
<dbReference type="OrthoDB" id="427030at2759"/>
<feature type="domain" description="C2H2-type" evidence="10">
    <location>
        <begin position="417"/>
        <end position="445"/>
    </location>
</feature>
<organism evidence="11 12">
    <name type="scientific">Folsomia candida</name>
    <name type="common">Springtail</name>
    <dbReference type="NCBI Taxonomy" id="158441"/>
    <lineage>
        <taxon>Eukaryota</taxon>
        <taxon>Metazoa</taxon>
        <taxon>Ecdysozoa</taxon>
        <taxon>Arthropoda</taxon>
        <taxon>Hexapoda</taxon>
        <taxon>Collembola</taxon>
        <taxon>Entomobryomorpha</taxon>
        <taxon>Isotomoidea</taxon>
        <taxon>Isotomidae</taxon>
        <taxon>Proisotominae</taxon>
        <taxon>Folsomia</taxon>
    </lineage>
</organism>
<feature type="domain" description="C2H2-type" evidence="10">
    <location>
        <begin position="388"/>
        <end position="416"/>
    </location>
</feature>
<feature type="compositionally biased region" description="Polar residues" evidence="9">
    <location>
        <begin position="530"/>
        <end position="547"/>
    </location>
</feature>
<protein>
    <recommendedName>
        <fullName evidence="10">C2H2-type domain-containing protein</fullName>
    </recommendedName>
</protein>
<evidence type="ECO:0000256" key="3">
    <source>
        <dbReference type="ARBA" id="ARBA00022737"/>
    </source>
</evidence>
<evidence type="ECO:0000256" key="6">
    <source>
        <dbReference type="ARBA" id="ARBA00023125"/>
    </source>
</evidence>
<dbReference type="OMA" id="SETHAYG"/>
<feature type="domain" description="C2H2-type" evidence="10">
    <location>
        <begin position="447"/>
        <end position="474"/>
    </location>
</feature>
<reference evidence="11 12" key="1">
    <citation type="submission" date="2015-12" db="EMBL/GenBank/DDBJ databases">
        <title>The genome of Folsomia candida.</title>
        <authorList>
            <person name="Faddeeva A."/>
            <person name="Derks M.F."/>
            <person name="Anvar Y."/>
            <person name="Smit S."/>
            <person name="Van Straalen N."/>
            <person name="Roelofs D."/>
        </authorList>
    </citation>
    <scope>NUCLEOTIDE SEQUENCE [LARGE SCALE GENOMIC DNA]</scope>
    <source>
        <strain evidence="11 12">VU population</strain>
        <tissue evidence="11">Whole body</tissue>
    </source>
</reference>
<evidence type="ECO:0000313" key="11">
    <source>
        <dbReference type="EMBL" id="OXA48840.1"/>
    </source>
</evidence>
<comment type="caution">
    <text evidence="11">The sequence shown here is derived from an EMBL/GenBank/DDBJ whole genome shotgun (WGS) entry which is preliminary data.</text>
</comment>
<dbReference type="GO" id="GO:0003700">
    <property type="term" value="F:DNA-binding transcription factor activity"/>
    <property type="evidence" value="ECO:0007669"/>
    <property type="project" value="TreeGrafter"/>
</dbReference>
<keyword evidence="4 8" id="KW-0863">Zinc-finger</keyword>
<dbReference type="GO" id="GO:0008270">
    <property type="term" value="F:zinc ion binding"/>
    <property type="evidence" value="ECO:0007669"/>
    <property type="project" value="UniProtKB-KW"/>
</dbReference>
<feature type="region of interest" description="Disordered" evidence="9">
    <location>
        <begin position="213"/>
        <end position="246"/>
    </location>
</feature>
<name>A0A226DUU8_FOLCA</name>
<evidence type="ECO:0000256" key="4">
    <source>
        <dbReference type="ARBA" id="ARBA00022771"/>
    </source>
</evidence>
<evidence type="ECO:0000313" key="12">
    <source>
        <dbReference type="Proteomes" id="UP000198287"/>
    </source>
</evidence>
<dbReference type="SMART" id="SM00355">
    <property type="entry name" value="ZnF_C2H2"/>
    <property type="match status" value="7"/>
</dbReference>
<evidence type="ECO:0000256" key="1">
    <source>
        <dbReference type="ARBA" id="ARBA00004123"/>
    </source>
</evidence>
<dbReference type="PROSITE" id="PS50157">
    <property type="entry name" value="ZINC_FINGER_C2H2_2"/>
    <property type="match status" value="4"/>
</dbReference>
<comment type="subcellular location">
    <subcellularLocation>
        <location evidence="1">Nucleus</location>
    </subcellularLocation>
</comment>
<keyword evidence="3" id="KW-0677">Repeat</keyword>
<dbReference type="Gene3D" id="3.30.160.60">
    <property type="entry name" value="Classic Zinc Finger"/>
    <property type="match status" value="4"/>
</dbReference>
<dbReference type="InterPro" id="IPR013087">
    <property type="entry name" value="Znf_C2H2_type"/>
</dbReference>
<evidence type="ECO:0000256" key="5">
    <source>
        <dbReference type="ARBA" id="ARBA00022833"/>
    </source>
</evidence>
<dbReference type="Proteomes" id="UP000198287">
    <property type="component" value="Unassembled WGS sequence"/>
</dbReference>
<dbReference type="GO" id="GO:0005634">
    <property type="term" value="C:nucleus"/>
    <property type="evidence" value="ECO:0007669"/>
    <property type="project" value="UniProtKB-SubCell"/>
</dbReference>
<dbReference type="PANTHER" id="PTHR24404">
    <property type="entry name" value="ZINC FINGER PROTEIN"/>
    <property type="match status" value="1"/>
</dbReference>
<dbReference type="InterPro" id="IPR036236">
    <property type="entry name" value="Znf_C2H2_sf"/>
</dbReference>
<feature type="compositionally biased region" description="Acidic residues" evidence="9">
    <location>
        <begin position="222"/>
        <end position="236"/>
    </location>
</feature>
<evidence type="ECO:0000259" key="10">
    <source>
        <dbReference type="PROSITE" id="PS50157"/>
    </source>
</evidence>
<feature type="compositionally biased region" description="Basic residues" evidence="9">
    <location>
        <begin position="496"/>
        <end position="510"/>
    </location>
</feature>
<keyword evidence="6" id="KW-0238">DNA-binding</keyword>
<dbReference type="PANTHER" id="PTHR24404:SF114">
    <property type="entry name" value="KLUMPFUSS, ISOFORM B-RELATED"/>
    <property type="match status" value="1"/>
</dbReference>
<accession>A0A226DUU8</accession>
<keyword evidence="12" id="KW-1185">Reference proteome</keyword>
<evidence type="ECO:0000256" key="9">
    <source>
        <dbReference type="SAM" id="MobiDB-lite"/>
    </source>
</evidence>
<feature type="compositionally biased region" description="Basic and acidic residues" evidence="9">
    <location>
        <begin position="512"/>
        <end position="528"/>
    </location>
</feature>
<evidence type="ECO:0000256" key="2">
    <source>
        <dbReference type="ARBA" id="ARBA00022723"/>
    </source>
</evidence>
<dbReference type="SUPFAM" id="SSF57667">
    <property type="entry name" value="beta-beta-alpha zinc fingers"/>
    <property type="match status" value="2"/>
</dbReference>